<evidence type="ECO:0000259" key="8">
    <source>
        <dbReference type="PROSITE" id="PS50109"/>
    </source>
</evidence>
<keyword evidence="11" id="KW-1185">Reference proteome</keyword>
<organism evidence="10 11">
    <name type="scientific">Methylomonas subterranea</name>
    <dbReference type="NCBI Taxonomy" id="2952225"/>
    <lineage>
        <taxon>Bacteria</taxon>
        <taxon>Pseudomonadati</taxon>
        <taxon>Pseudomonadota</taxon>
        <taxon>Gammaproteobacteria</taxon>
        <taxon>Methylococcales</taxon>
        <taxon>Methylococcaceae</taxon>
        <taxon>Methylomonas</taxon>
    </lineage>
</organism>
<dbReference type="EMBL" id="JANIBJ010000018">
    <property type="protein sequence ID" value="MCQ8104605.1"/>
    <property type="molecule type" value="Genomic_DNA"/>
</dbReference>
<evidence type="ECO:0000256" key="4">
    <source>
        <dbReference type="ARBA" id="ARBA00022553"/>
    </source>
</evidence>
<dbReference type="PANTHER" id="PTHR24421">
    <property type="entry name" value="NITRATE/NITRITE SENSOR PROTEIN NARX-RELATED"/>
    <property type="match status" value="1"/>
</dbReference>
<dbReference type="GO" id="GO:0016301">
    <property type="term" value="F:kinase activity"/>
    <property type="evidence" value="ECO:0007669"/>
    <property type="project" value="UniProtKB-KW"/>
</dbReference>
<comment type="caution">
    <text evidence="10">The sequence shown here is derived from an EMBL/GenBank/DDBJ whole genome shotgun (WGS) entry which is preliminary data.</text>
</comment>
<dbReference type="Pfam" id="PF02518">
    <property type="entry name" value="HATPase_c"/>
    <property type="match status" value="1"/>
</dbReference>
<dbReference type="Pfam" id="PF16448">
    <property type="entry name" value="LapD_MoxY_N"/>
    <property type="match status" value="1"/>
</dbReference>
<evidence type="ECO:0000256" key="6">
    <source>
        <dbReference type="ARBA" id="ARBA00022777"/>
    </source>
</evidence>
<keyword evidence="5" id="KW-0808">Transferase</keyword>
<protein>
    <recommendedName>
        <fullName evidence="3">histidine kinase</fullName>
        <ecNumber evidence="3">2.7.13.3</ecNumber>
    </recommendedName>
</protein>
<evidence type="ECO:0000256" key="3">
    <source>
        <dbReference type="ARBA" id="ARBA00012438"/>
    </source>
</evidence>
<dbReference type="InterPro" id="IPR050482">
    <property type="entry name" value="Sensor_HK_TwoCompSys"/>
</dbReference>
<sequence>MSLRYQIIFRILLSSLCILLLGGAIAIWQARQAVEKEVEASIHLALQLVTLGMADISSLQSPEDLSRLRALRQTRHLSMQLLKADGRLVHFAGEPQASRAEDMPPAWFIRAVKGQYPKVEQRIETQSGEALTLIIEAQPLDEITEVWHESLSFFSSLSLLTLLSFLVVNLVLNKSLQAIGVIVEALRIIETGQYKHQLPSFATDEFDGIAKAINHMTLELEKTRRENSDLTQHSLAIQEEERQHLSQELHDEFGQSLTAIKVMAVTAARPNADVGKITATIGDICDHLTLVLRSMMQQLHPLILTELGLKATLEEMVNHWSERNPDLKLSIDCGDEVDGLDKNITRQIFRVIQECLTNVIRHAGARRVRIDLHRPAGESRLCLKVSDDGRGCDLQNLNRGFGLRGIKERVKSLAGEVLLDSRPGAGMRITAWIPIGDECADRRG</sequence>
<keyword evidence="6 10" id="KW-0418">Kinase</keyword>
<keyword evidence="4" id="KW-0597">Phosphoprotein</keyword>
<dbReference type="InterPro" id="IPR003660">
    <property type="entry name" value="HAMP_dom"/>
</dbReference>
<evidence type="ECO:0000259" key="9">
    <source>
        <dbReference type="PROSITE" id="PS50885"/>
    </source>
</evidence>
<dbReference type="EC" id="2.7.13.3" evidence="3"/>
<keyword evidence="7" id="KW-0902">Two-component regulatory system</keyword>
<dbReference type="InterPro" id="IPR036890">
    <property type="entry name" value="HATPase_C_sf"/>
</dbReference>
<dbReference type="InterPro" id="IPR003594">
    <property type="entry name" value="HATPase_dom"/>
</dbReference>
<evidence type="ECO:0000313" key="10">
    <source>
        <dbReference type="EMBL" id="MCQ8104605.1"/>
    </source>
</evidence>
<proteinExistence type="predicted"/>
<comment type="subcellular location">
    <subcellularLocation>
        <location evidence="2">Membrane</location>
    </subcellularLocation>
</comment>
<dbReference type="SUPFAM" id="SSF55874">
    <property type="entry name" value="ATPase domain of HSP90 chaperone/DNA topoisomerase II/histidine kinase"/>
    <property type="match status" value="1"/>
</dbReference>
<evidence type="ECO:0000313" key="11">
    <source>
        <dbReference type="Proteomes" id="UP001524499"/>
    </source>
</evidence>
<comment type="catalytic activity">
    <reaction evidence="1">
        <text>ATP + protein L-histidine = ADP + protein N-phospho-L-histidine.</text>
        <dbReference type="EC" id="2.7.13.3"/>
    </reaction>
</comment>
<evidence type="ECO:0000256" key="1">
    <source>
        <dbReference type="ARBA" id="ARBA00000085"/>
    </source>
</evidence>
<dbReference type="SMART" id="SM00387">
    <property type="entry name" value="HATPase_c"/>
    <property type="match status" value="1"/>
</dbReference>
<dbReference type="InterPro" id="IPR032244">
    <property type="entry name" value="LapD_MoxY_N"/>
</dbReference>
<dbReference type="PROSITE" id="PS50109">
    <property type="entry name" value="HIS_KIN"/>
    <property type="match status" value="1"/>
</dbReference>
<dbReference type="CDD" id="cd16917">
    <property type="entry name" value="HATPase_UhpB-NarQ-NarX-like"/>
    <property type="match status" value="1"/>
</dbReference>
<dbReference type="PANTHER" id="PTHR24421:SF58">
    <property type="entry name" value="SIGNAL TRANSDUCTION HISTIDINE-PROTEIN KINASE_PHOSPHATASE UHPB"/>
    <property type="match status" value="1"/>
</dbReference>
<dbReference type="Gene3D" id="1.20.5.1930">
    <property type="match status" value="1"/>
</dbReference>
<name>A0ABT1TGL6_9GAMM</name>
<dbReference type="InterPro" id="IPR005467">
    <property type="entry name" value="His_kinase_dom"/>
</dbReference>
<dbReference type="InterPro" id="IPR011712">
    <property type="entry name" value="Sig_transdc_His_kin_sub3_dim/P"/>
</dbReference>
<dbReference type="Pfam" id="PF07730">
    <property type="entry name" value="HisKA_3"/>
    <property type="match status" value="1"/>
</dbReference>
<reference evidence="10 11" key="1">
    <citation type="submission" date="2022-07" db="EMBL/GenBank/DDBJ databases">
        <title>Methylomonas rivi sp. nov., Methylomonas rosea sp. nov., Methylomonas aureus sp. nov. and Methylomonas subterranea sp. nov., four novel methanotrophs isolated from a freshwater creek and the deep terrestrial subsurface.</title>
        <authorList>
            <person name="Abin C."/>
            <person name="Sankaranarayanan K."/>
            <person name="Garner C."/>
            <person name="Sindelar R."/>
            <person name="Kotary K."/>
            <person name="Garner R."/>
            <person name="Barclay S."/>
            <person name="Lawson P."/>
            <person name="Krumholz L."/>
        </authorList>
    </citation>
    <scope>NUCLEOTIDE SEQUENCE [LARGE SCALE GENOMIC DNA]</scope>
    <source>
        <strain evidence="10 11">SURF-2</strain>
    </source>
</reference>
<gene>
    <name evidence="10" type="ORF">NP590_10855</name>
</gene>
<feature type="domain" description="Histidine kinase" evidence="8">
    <location>
        <begin position="244"/>
        <end position="437"/>
    </location>
</feature>
<dbReference type="RefSeq" id="WP_256602402.1">
    <property type="nucleotide sequence ID" value="NZ_JANIBJ010000018.1"/>
</dbReference>
<accession>A0ABT1TGL6</accession>
<dbReference type="PROSITE" id="PS50885">
    <property type="entry name" value="HAMP"/>
    <property type="match status" value="1"/>
</dbReference>
<dbReference type="Gene3D" id="6.10.340.10">
    <property type="match status" value="1"/>
</dbReference>
<evidence type="ECO:0000256" key="5">
    <source>
        <dbReference type="ARBA" id="ARBA00022679"/>
    </source>
</evidence>
<dbReference type="Gene3D" id="3.30.565.10">
    <property type="entry name" value="Histidine kinase-like ATPase, C-terminal domain"/>
    <property type="match status" value="1"/>
</dbReference>
<feature type="domain" description="HAMP" evidence="9">
    <location>
        <begin position="173"/>
        <end position="225"/>
    </location>
</feature>
<dbReference type="Proteomes" id="UP001524499">
    <property type="component" value="Unassembled WGS sequence"/>
</dbReference>
<evidence type="ECO:0000256" key="7">
    <source>
        <dbReference type="ARBA" id="ARBA00023012"/>
    </source>
</evidence>
<evidence type="ECO:0000256" key="2">
    <source>
        <dbReference type="ARBA" id="ARBA00004370"/>
    </source>
</evidence>